<evidence type="ECO:0000313" key="4">
    <source>
        <dbReference type="Proteomes" id="UP000318693"/>
    </source>
</evidence>
<proteinExistence type="predicted"/>
<dbReference type="GO" id="GO:0071972">
    <property type="term" value="F:peptidoglycan L,D-transpeptidase activity"/>
    <property type="evidence" value="ECO:0007669"/>
    <property type="project" value="TreeGrafter"/>
</dbReference>
<dbReference type="PANTHER" id="PTHR30627:SF24">
    <property type="entry name" value="PENICILLIN-BINDING PROTEIN 4B"/>
    <property type="match status" value="1"/>
</dbReference>
<dbReference type="AlphaFoldDB" id="A0A552WU96"/>
<keyword evidence="4" id="KW-1185">Reference proteome</keyword>
<dbReference type="PANTHER" id="PTHR30627">
    <property type="entry name" value="PEPTIDOGLYCAN D,D-TRANSPEPTIDASE"/>
    <property type="match status" value="1"/>
</dbReference>
<dbReference type="SUPFAM" id="SSF56519">
    <property type="entry name" value="Penicillin binding protein dimerisation domain"/>
    <property type="match status" value="1"/>
</dbReference>
<accession>A0A552WU96</accession>
<dbReference type="GO" id="GO:0005886">
    <property type="term" value="C:plasma membrane"/>
    <property type="evidence" value="ECO:0007669"/>
    <property type="project" value="TreeGrafter"/>
</dbReference>
<evidence type="ECO:0000259" key="2">
    <source>
        <dbReference type="Pfam" id="PF21922"/>
    </source>
</evidence>
<dbReference type="InterPro" id="IPR001460">
    <property type="entry name" value="PCN-bd_Tpept"/>
</dbReference>
<name>A0A552WU96_9MICO</name>
<dbReference type="GO" id="GO:0071555">
    <property type="term" value="P:cell wall organization"/>
    <property type="evidence" value="ECO:0007669"/>
    <property type="project" value="TreeGrafter"/>
</dbReference>
<dbReference type="SUPFAM" id="SSF56601">
    <property type="entry name" value="beta-lactamase/transpeptidase-like"/>
    <property type="match status" value="1"/>
</dbReference>
<dbReference type="InterPro" id="IPR050515">
    <property type="entry name" value="Beta-lactam/transpept"/>
</dbReference>
<protein>
    <submittedName>
        <fullName evidence="3">Penicillin-binding protein</fullName>
    </submittedName>
</protein>
<dbReference type="Pfam" id="PF00905">
    <property type="entry name" value="Transpeptidase"/>
    <property type="match status" value="1"/>
</dbReference>
<feature type="domain" description="Penicillin-binding protein transpeptidase" evidence="1">
    <location>
        <begin position="156"/>
        <end position="481"/>
    </location>
</feature>
<evidence type="ECO:0000313" key="3">
    <source>
        <dbReference type="EMBL" id="TRW46354.1"/>
    </source>
</evidence>
<dbReference type="InterPro" id="IPR036138">
    <property type="entry name" value="PBP_dimer_sf"/>
</dbReference>
<evidence type="ECO:0000259" key="1">
    <source>
        <dbReference type="Pfam" id="PF00905"/>
    </source>
</evidence>
<feature type="domain" description="Penicillin binding protein A dimerisation" evidence="2">
    <location>
        <begin position="52"/>
        <end position="135"/>
    </location>
</feature>
<reference evidence="3 4" key="1">
    <citation type="submission" date="2019-07" db="EMBL/GenBank/DDBJ databases">
        <title>Georgenia wutianyii sp. nov. and Georgenia *** sp. nov. isolated from plateau pika (Ochotona curzoniae) in the Qinghai-Tibet plateau of China.</title>
        <authorList>
            <person name="Tian Z."/>
        </authorList>
    </citation>
    <scope>NUCLEOTIDE SEQUENCE [LARGE SCALE GENOMIC DNA]</scope>
    <source>
        <strain evidence="3 4">Z446</strain>
    </source>
</reference>
<dbReference type="EMBL" id="VJXR01000010">
    <property type="protein sequence ID" value="TRW46354.1"/>
    <property type="molecule type" value="Genomic_DNA"/>
</dbReference>
<dbReference type="Pfam" id="PF21922">
    <property type="entry name" value="PBP_dimer_2"/>
    <property type="match status" value="1"/>
</dbReference>
<dbReference type="InterPro" id="IPR012338">
    <property type="entry name" value="Beta-lactam/transpept-like"/>
</dbReference>
<dbReference type="RefSeq" id="WP_143417499.1">
    <property type="nucleotide sequence ID" value="NZ_VJXR01000010.1"/>
</dbReference>
<organism evidence="3 4">
    <name type="scientific">Georgenia yuyongxinii</name>
    <dbReference type="NCBI Taxonomy" id="2589797"/>
    <lineage>
        <taxon>Bacteria</taxon>
        <taxon>Bacillati</taxon>
        <taxon>Actinomycetota</taxon>
        <taxon>Actinomycetes</taxon>
        <taxon>Micrococcales</taxon>
        <taxon>Bogoriellaceae</taxon>
        <taxon>Georgenia</taxon>
    </lineage>
</organism>
<dbReference type="InterPro" id="IPR054120">
    <property type="entry name" value="PBPA_dimer"/>
</dbReference>
<comment type="caution">
    <text evidence="3">The sequence shown here is derived from an EMBL/GenBank/DDBJ whole genome shotgun (WGS) entry which is preliminary data.</text>
</comment>
<sequence>MNTQVRHLATVVAVMFLALMISATSVQYFQASDLNNDGRNVRRIYREFGRDRGPIVVAGEAIASSAPVDDVFGFQRSYAPGSLYAHATGYFSTAFNAITGLESTENDVLNGTSGSLLLQRIQTLVTGNQPQGGAVELTLDPAAQQAAAAGLGDQRGAVVALDPRTGAILAMVSSPSFDPNALATHSRQDAQAALDAYQADPAEPMTNRALAGDQYAPGSSFKLLTAAAALESGEYTADSLVPAPTEMQLPQSTQILNNPGNLPCGDGSGEVTFTQALRQSCNTPFATLAMELGDDALRAQVAAFGFGAELAVPLGVTPSRFPATESQAELAMASIGQASVRVTPMQMAMVAAAIANEGVQMRPFMVARELTADLEVVSTTEPEELREPISASTADQLTQMMREVVATGTGRNAQIPGATVAGKTGTAEIGQGIAPHAWFVGFAGTGDEPEVAVAVVVENGGREGEGASGATTAAPIARDVMAAVLGL</sequence>
<dbReference type="Gene3D" id="3.90.1310.10">
    <property type="entry name" value="Penicillin-binding protein 2a (Domain 2)"/>
    <property type="match status" value="1"/>
</dbReference>
<dbReference type="Proteomes" id="UP000318693">
    <property type="component" value="Unassembled WGS sequence"/>
</dbReference>
<dbReference type="Gene3D" id="3.40.710.10">
    <property type="entry name" value="DD-peptidase/beta-lactamase superfamily"/>
    <property type="match status" value="1"/>
</dbReference>
<dbReference type="GO" id="GO:0008658">
    <property type="term" value="F:penicillin binding"/>
    <property type="evidence" value="ECO:0007669"/>
    <property type="project" value="InterPro"/>
</dbReference>
<gene>
    <name evidence="3" type="ORF">FJ693_05355</name>
</gene>